<dbReference type="KEGG" id="cace:CACET_c24230"/>
<dbReference type="EMBL" id="CP009687">
    <property type="protein sequence ID" value="AKL95868.1"/>
    <property type="molecule type" value="Genomic_DNA"/>
</dbReference>
<sequence>MNVEKAENNDKISLLLTGLVWASGGLAVFLFMVNSFGYGIWIAASIACIIGFLLKPLMVTIRESRDRLISFREKMLLGLKVFLVFSWIQSTYLVFVSPLYDLYWSYWVLLGSFLLLAGIAGRENRKNQKDLKEEEKEEKKGFKELKKVGAILLSATLTTINFYQLYVPYKAITLQDLVIPDSISIQKIDETDAGYWGDFSLYLQRETILVNEEETLHKLIKSLEGTEVQNLRHIGDLNYLKMQRVENFHYSGYVDYEGVNVYREISSDTTKYIYGIEIYPNGRVYLLLITEGRRRIQNFSVDLEYKMIEELLKGEMTLQ</sequence>
<dbReference type="OrthoDB" id="1954736at2"/>
<name>A0A0D8I944_9CLOT</name>
<dbReference type="PATRIC" id="fig|84022.5.peg.817"/>
<gene>
    <name evidence="1" type="ORF">CACET_c24230</name>
</gene>
<accession>A0A0D8I944</accession>
<evidence type="ECO:0000313" key="2">
    <source>
        <dbReference type="Proteomes" id="UP000035704"/>
    </source>
</evidence>
<protein>
    <submittedName>
        <fullName evidence="1">Uncharacterized protein</fullName>
    </submittedName>
</protein>
<reference evidence="1 2" key="1">
    <citation type="submission" date="2014-10" db="EMBL/GenBank/DDBJ databases">
        <title>Genome sequence of Clostridium aceticum DSM 1496.</title>
        <authorList>
            <person name="Poehlein A."/>
            <person name="Schiel-Bengelsdorf B."/>
            <person name="Gottschalk G."/>
            <person name="Duerre P."/>
            <person name="Daniel R."/>
        </authorList>
    </citation>
    <scope>NUCLEOTIDE SEQUENCE [LARGE SCALE GENOMIC DNA]</scope>
    <source>
        <strain evidence="1 2">DSM 1496</strain>
    </source>
</reference>
<organism evidence="1 2">
    <name type="scientific">Clostridium aceticum</name>
    <dbReference type="NCBI Taxonomy" id="84022"/>
    <lineage>
        <taxon>Bacteria</taxon>
        <taxon>Bacillati</taxon>
        <taxon>Bacillota</taxon>
        <taxon>Clostridia</taxon>
        <taxon>Eubacteriales</taxon>
        <taxon>Clostridiaceae</taxon>
        <taxon>Clostridium</taxon>
    </lineage>
</organism>
<dbReference type="RefSeq" id="WP_044825352.1">
    <property type="nucleotide sequence ID" value="NZ_CP009687.1"/>
</dbReference>
<dbReference type="AlphaFoldDB" id="A0A0D8I944"/>
<dbReference type="Proteomes" id="UP000035704">
    <property type="component" value="Chromosome"/>
</dbReference>
<keyword evidence="2" id="KW-1185">Reference proteome</keyword>
<evidence type="ECO:0000313" key="1">
    <source>
        <dbReference type="EMBL" id="AKL95868.1"/>
    </source>
</evidence>
<proteinExistence type="predicted"/>